<sequence length="373" mass="39671">MSSFSSSSRPQHPYCPSCDETYPSTTFGDCCEVCGDILEDKTAAERIKREEALRQQAERATTAMHEHLRGAGGGAGAAVGVDMGLGSMNVRQAAVLAGELAVLGERGAMGEIGGGGEGTGGGQWAPPEPQPSSLPTAKDCIARIPRIVVDERSSILHEVTVKLGGGKELFGVCGEMGKLPPYAFEDYEVVRAEPFDGGDGALKNADDCRGKVVLFRRGGCNFVEKGLKAQECGAKAVIVVQNVGIWPFVMKDSAGLGVKKGLTIPVLCVKRSDGVTLEGGATCSVKATKKEEGCVICRDDFSVGCTAIRMPNCTHCFHEACALAWLKRSNTCPVCRRELPTDDERYEEERRRTGRTSRGGDGAGGRDWEDIFG</sequence>
<evidence type="ECO:0000256" key="5">
    <source>
        <dbReference type="ARBA" id="ARBA00022833"/>
    </source>
</evidence>
<organism evidence="11 12">
    <name type="scientific">Triparma columacea</name>
    <dbReference type="NCBI Taxonomy" id="722753"/>
    <lineage>
        <taxon>Eukaryota</taxon>
        <taxon>Sar</taxon>
        <taxon>Stramenopiles</taxon>
        <taxon>Ochrophyta</taxon>
        <taxon>Bolidophyceae</taxon>
        <taxon>Parmales</taxon>
        <taxon>Triparmaceae</taxon>
        <taxon>Triparma</taxon>
    </lineage>
</organism>
<dbReference type="PROSITE" id="PS50089">
    <property type="entry name" value="ZF_RING_2"/>
    <property type="match status" value="1"/>
</dbReference>
<dbReference type="Proteomes" id="UP001165065">
    <property type="component" value="Unassembled WGS sequence"/>
</dbReference>
<feature type="compositionally biased region" description="Basic and acidic residues" evidence="9">
    <location>
        <begin position="364"/>
        <end position="373"/>
    </location>
</feature>
<evidence type="ECO:0000256" key="4">
    <source>
        <dbReference type="ARBA" id="ARBA00022771"/>
    </source>
</evidence>
<dbReference type="PANTHER" id="PTHR15710:SF77">
    <property type="entry name" value="RING-H2 FINGER PROTEIN ATL21B"/>
    <property type="match status" value="1"/>
</dbReference>
<keyword evidence="5" id="KW-0862">Zinc</keyword>
<keyword evidence="6" id="KW-1133">Transmembrane helix</keyword>
<evidence type="ECO:0000313" key="11">
    <source>
        <dbReference type="EMBL" id="GMI38759.1"/>
    </source>
</evidence>
<evidence type="ECO:0000256" key="3">
    <source>
        <dbReference type="ARBA" id="ARBA00022723"/>
    </source>
</evidence>
<dbReference type="SUPFAM" id="SSF57850">
    <property type="entry name" value="RING/U-box"/>
    <property type="match status" value="1"/>
</dbReference>
<evidence type="ECO:0000256" key="2">
    <source>
        <dbReference type="ARBA" id="ARBA00022692"/>
    </source>
</evidence>
<dbReference type="OrthoDB" id="1630758at2759"/>
<dbReference type="InterPro" id="IPR013083">
    <property type="entry name" value="Znf_RING/FYVE/PHD"/>
</dbReference>
<evidence type="ECO:0000259" key="10">
    <source>
        <dbReference type="PROSITE" id="PS50089"/>
    </source>
</evidence>
<dbReference type="GO" id="GO:0008270">
    <property type="term" value="F:zinc ion binding"/>
    <property type="evidence" value="ECO:0007669"/>
    <property type="project" value="UniProtKB-KW"/>
</dbReference>
<keyword evidence="4 8" id="KW-0863">Zinc-finger</keyword>
<dbReference type="Pfam" id="PF13639">
    <property type="entry name" value="zf-RING_2"/>
    <property type="match status" value="1"/>
</dbReference>
<comment type="caution">
    <text evidence="11">The sequence shown here is derived from an EMBL/GenBank/DDBJ whole genome shotgun (WGS) entry which is preliminary data.</text>
</comment>
<dbReference type="EMBL" id="BRYA01000091">
    <property type="protein sequence ID" value="GMI38759.1"/>
    <property type="molecule type" value="Genomic_DNA"/>
</dbReference>
<reference evidence="12" key="1">
    <citation type="journal article" date="2023" name="Commun. Biol.">
        <title>Genome analysis of Parmales, the sister group of diatoms, reveals the evolutionary specialization of diatoms from phago-mixotrophs to photoautotrophs.</title>
        <authorList>
            <person name="Ban H."/>
            <person name="Sato S."/>
            <person name="Yoshikawa S."/>
            <person name="Yamada K."/>
            <person name="Nakamura Y."/>
            <person name="Ichinomiya M."/>
            <person name="Sato N."/>
            <person name="Blanc-Mathieu R."/>
            <person name="Endo H."/>
            <person name="Kuwata A."/>
            <person name="Ogata H."/>
        </authorList>
    </citation>
    <scope>NUCLEOTIDE SEQUENCE [LARGE SCALE GENOMIC DNA]</scope>
</reference>
<gene>
    <name evidence="11" type="ORF">TrCOL_g7994</name>
</gene>
<dbReference type="SUPFAM" id="SSF52025">
    <property type="entry name" value="PA domain"/>
    <property type="match status" value="1"/>
</dbReference>
<accession>A0A9W7G9J6</accession>
<evidence type="ECO:0000256" key="7">
    <source>
        <dbReference type="ARBA" id="ARBA00023136"/>
    </source>
</evidence>
<keyword evidence="2" id="KW-0812">Transmembrane</keyword>
<dbReference type="GO" id="GO:0016020">
    <property type="term" value="C:membrane"/>
    <property type="evidence" value="ECO:0007669"/>
    <property type="project" value="UniProtKB-SubCell"/>
</dbReference>
<feature type="domain" description="RING-type" evidence="10">
    <location>
        <begin position="294"/>
        <end position="336"/>
    </location>
</feature>
<evidence type="ECO:0000313" key="12">
    <source>
        <dbReference type="Proteomes" id="UP001165065"/>
    </source>
</evidence>
<evidence type="ECO:0000256" key="6">
    <source>
        <dbReference type="ARBA" id="ARBA00022989"/>
    </source>
</evidence>
<protein>
    <recommendedName>
        <fullName evidence="10">RING-type domain-containing protein</fullName>
    </recommendedName>
</protein>
<dbReference type="GO" id="GO:0061630">
    <property type="term" value="F:ubiquitin protein ligase activity"/>
    <property type="evidence" value="ECO:0007669"/>
    <property type="project" value="TreeGrafter"/>
</dbReference>
<name>A0A9W7G9J6_9STRA</name>
<dbReference type="InterPro" id="IPR001841">
    <property type="entry name" value="Znf_RING"/>
</dbReference>
<feature type="compositionally biased region" description="Gly residues" evidence="9">
    <location>
        <begin position="113"/>
        <end position="123"/>
    </location>
</feature>
<dbReference type="Gene3D" id="3.50.30.30">
    <property type="match status" value="1"/>
</dbReference>
<dbReference type="InterPro" id="IPR046450">
    <property type="entry name" value="PA_dom_sf"/>
</dbReference>
<feature type="region of interest" description="Disordered" evidence="9">
    <location>
        <begin position="345"/>
        <end position="373"/>
    </location>
</feature>
<dbReference type="GO" id="GO:0005737">
    <property type="term" value="C:cytoplasm"/>
    <property type="evidence" value="ECO:0007669"/>
    <property type="project" value="TreeGrafter"/>
</dbReference>
<dbReference type="GO" id="GO:0016567">
    <property type="term" value="P:protein ubiquitination"/>
    <property type="evidence" value="ECO:0007669"/>
    <property type="project" value="TreeGrafter"/>
</dbReference>
<dbReference type="Pfam" id="PF02225">
    <property type="entry name" value="PA"/>
    <property type="match status" value="1"/>
</dbReference>
<evidence type="ECO:0000256" key="1">
    <source>
        <dbReference type="ARBA" id="ARBA00004370"/>
    </source>
</evidence>
<evidence type="ECO:0000256" key="8">
    <source>
        <dbReference type="PROSITE-ProRule" id="PRU00175"/>
    </source>
</evidence>
<keyword evidence="3" id="KW-0479">Metal-binding</keyword>
<proteinExistence type="predicted"/>
<evidence type="ECO:0000256" key="9">
    <source>
        <dbReference type="SAM" id="MobiDB-lite"/>
    </source>
</evidence>
<dbReference type="PANTHER" id="PTHR15710">
    <property type="entry name" value="E3 UBIQUITIN-PROTEIN LIGASE PRAJA"/>
    <property type="match status" value="1"/>
</dbReference>
<dbReference type="InterPro" id="IPR003137">
    <property type="entry name" value="PA_domain"/>
</dbReference>
<dbReference type="Gene3D" id="3.30.40.10">
    <property type="entry name" value="Zinc/RING finger domain, C3HC4 (zinc finger)"/>
    <property type="match status" value="1"/>
</dbReference>
<comment type="subcellular location">
    <subcellularLocation>
        <location evidence="1">Membrane</location>
    </subcellularLocation>
</comment>
<dbReference type="SMART" id="SM00184">
    <property type="entry name" value="RING"/>
    <property type="match status" value="1"/>
</dbReference>
<keyword evidence="7" id="KW-0472">Membrane</keyword>
<dbReference type="AlphaFoldDB" id="A0A9W7G9J6"/>
<feature type="region of interest" description="Disordered" evidence="9">
    <location>
        <begin position="113"/>
        <end position="133"/>
    </location>
</feature>
<keyword evidence="12" id="KW-1185">Reference proteome</keyword>